<accession>A0A4Y2DY79</accession>
<sequence length="118" mass="13745">MEADAIRDREWRKDRERKSRWNEEVKSEVQRKIDEVEKKPMKDQGHRRAKISRESWKIIKQCHGKKTPSTKLQTTCWSQQEGGHVQRTRSASGRLADLGSTPESPCKGKLSVMKEEPS</sequence>
<proteinExistence type="predicted"/>
<feature type="region of interest" description="Disordered" evidence="1">
    <location>
        <begin position="1"/>
        <end position="26"/>
    </location>
</feature>
<organism evidence="2 3">
    <name type="scientific">Araneus ventricosus</name>
    <name type="common">Orbweaver spider</name>
    <name type="synonym">Epeira ventricosa</name>
    <dbReference type="NCBI Taxonomy" id="182803"/>
    <lineage>
        <taxon>Eukaryota</taxon>
        <taxon>Metazoa</taxon>
        <taxon>Ecdysozoa</taxon>
        <taxon>Arthropoda</taxon>
        <taxon>Chelicerata</taxon>
        <taxon>Arachnida</taxon>
        <taxon>Araneae</taxon>
        <taxon>Araneomorphae</taxon>
        <taxon>Entelegynae</taxon>
        <taxon>Araneoidea</taxon>
        <taxon>Araneidae</taxon>
        <taxon>Araneus</taxon>
    </lineage>
</organism>
<feature type="compositionally biased region" description="Polar residues" evidence="1">
    <location>
        <begin position="69"/>
        <end position="81"/>
    </location>
</feature>
<name>A0A4Y2DY79_ARAVE</name>
<evidence type="ECO:0000313" key="2">
    <source>
        <dbReference type="EMBL" id="GBM20758.1"/>
    </source>
</evidence>
<evidence type="ECO:0000256" key="1">
    <source>
        <dbReference type="SAM" id="MobiDB-lite"/>
    </source>
</evidence>
<feature type="region of interest" description="Disordered" evidence="1">
    <location>
        <begin position="35"/>
        <end position="54"/>
    </location>
</feature>
<gene>
    <name evidence="2" type="ORF">AVEN_30013_1</name>
</gene>
<dbReference type="EMBL" id="BGPR01000447">
    <property type="protein sequence ID" value="GBM20758.1"/>
    <property type="molecule type" value="Genomic_DNA"/>
</dbReference>
<protein>
    <submittedName>
        <fullName evidence="2">Uncharacterized protein</fullName>
    </submittedName>
</protein>
<dbReference type="AlphaFoldDB" id="A0A4Y2DY79"/>
<reference evidence="2 3" key="1">
    <citation type="journal article" date="2019" name="Sci. Rep.">
        <title>Orb-weaving spider Araneus ventricosus genome elucidates the spidroin gene catalogue.</title>
        <authorList>
            <person name="Kono N."/>
            <person name="Nakamura H."/>
            <person name="Ohtoshi R."/>
            <person name="Moran D.A.P."/>
            <person name="Shinohara A."/>
            <person name="Yoshida Y."/>
            <person name="Fujiwara M."/>
            <person name="Mori M."/>
            <person name="Tomita M."/>
            <person name="Arakawa K."/>
        </authorList>
    </citation>
    <scope>NUCLEOTIDE SEQUENCE [LARGE SCALE GENOMIC DNA]</scope>
</reference>
<comment type="caution">
    <text evidence="2">The sequence shown here is derived from an EMBL/GenBank/DDBJ whole genome shotgun (WGS) entry which is preliminary data.</text>
</comment>
<dbReference type="Proteomes" id="UP000499080">
    <property type="component" value="Unassembled WGS sequence"/>
</dbReference>
<evidence type="ECO:0000313" key="3">
    <source>
        <dbReference type="Proteomes" id="UP000499080"/>
    </source>
</evidence>
<keyword evidence="3" id="KW-1185">Reference proteome</keyword>
<feature type="region of interest" description="Disordered" evidence="1">
    <location>
        <begin position="62"/>
        <end position="118"/>
    </location>
</feature>